<evidence type="ECO:0000256" key="1">
    <source>
        <dbReference type="SAM" id="MobiDB-lite"/>
    </source>
</evidence>
<proteinExistence type="predicted"/>
<gene>
    <name evidence="3" type="ORF">Scaly_0601900</name>
</gene>
<dbReference type="InterPro" id="IPR013103">
    <property type="entry name" value="RVT_2"/>
</dbReference>
<evidence type="ECO:0000259" key="2">
    <source>
        <dbReference type="Pfam" id="PF07727"/>
    </source>
</evidence>
<dbReference type="EMBL" id="JACGWM010000003">
    <property type="protein sequence ID" value="KAL0383146.1"/>
    <property type="molecule type" value="Genomic_DNA"/>
</dbReference>
<protein>
    <submittedName>
        <fullName evidence="3">Retrovirus-related Pol polyprotein from transposon TNT 1-94</fullName>
    </submittedName>
</protein>
<dbReference type="AlphaFoldDB" id="A0AAW2RUK0"/>
<sequence length="308" mass="35357">MSVSLSWLHGKDLSQELWAEAMKYACHAINTLPMARKGWMCMDPEIKNFVTSRDVVFDEASSYYSSHENAIQENISNKNVESLQLLPEYDEQAPSNESYPTSNISNVNENQVERRSARERRQPTYLKDYEEKSDGMTDRYKARLVARGFSQNYGYYKEMFSPVAKMTTVSNGDLRSIMYVDLLLTEWEGRSDIPIQGSKRRNVAHQQCAVLKLSNVTNKVHVSTSYSSLFINIESDMHLLVLLYVDDMIITSNDEAEISTLKNNLSVRFEIKNLGEVSCFLGQRQKDQMLDISSPKEVMRRIYYGGLA</sequence>
<feature type="compositionally biased region" description="Polar residues" evidence="1">
    <location>
        <begin position="93"/>
        <end position="110"/>
    </location>
</feature>
<name>A0AAW2RUK0_9LAMI</name>
<reference evidence="3" key="1">
    <citation type="submission" date="2020-06" db="EMBL/GenBank/DDBJ databases">
        <authorList>
            <person name="Li T."/>
            <person name="Hu X."/>
            <person name="Zhang T."/>
            <person name="Song X."/>
            <person name="Zhang H."/>
            <person name="Dai N."/>
            <person name="Sheng W."/>
            <person name="Hou X."/>
            <person name="Wei L."/>
        </authorList>
    </citation>
    <scope>NUCLEOTIDE SEQUENCE</scope>
    <source>
        <strain evidence="3">KEN8</strain>
        <tissue evidence="3">Leaf</tissue>
    </source>
</reference>
<feature type="region of interest" description="Disordered" evidence="1">
    <location>
        <begin position="91"/>
        <end position="121"/>
    </location>
</feature>
<accession>A0AAW2RUK0</accession>
<evidence type="ECO:0000313" key="3">
    <source>
        <dbReference type="EMBL" id="KAL0383146.1"/>
    </source>
</evidence>
<feature type="domain" description="Reverse transcriptase Ty1/copia-type" evidence="2">
    <location>
        <begin position="219"/>
        <end position="283"/>
    </location>
</feature>
<reference evidence="3" key="2">
    <citation type="journal article" date="2024" name="Plant">
        <title>Genomic evolution and insights into agronomic trait innovations of Sesamum species.</title>
        <authorList>
            <person name="Miao H."/>
            <person name="Wang L."/>
            <person name="Qu L."/>
            <person name="Liu H."/>
            <person name="Sun Y."/>
            <person name="Le M."/>
            <person name="Wang Q."/>
            <person name="Wei S."/>
            <person name="Zheng Y."/>
            <person name="Lin W."/>
            <person name="Duan Y."/>
            <person name="Cao H."/>
            <person name="Xiong S."/>
            <person name="Wang X."/>
            <person name="Wei L."/>
            <person name="Li C."/>
            <person name="Ma Q."/>
            <person name="Ju M."/>
            <person name="Zhao R."/>
            <person name="Li G."/>
            <person name="Mu C."/>
            <person name="Tian Q."/>
            <person name="Mei H."/>
            <person name="Zhang T."/>
            <person name="Gao T."/>
            <person name="Zhang H."/>
        </authorList>
    </citation>
    <scope>NUCLEOTIDE SEQUENCE</scope>
    <source>
        <strain evidence="3">KEN8</strain>
    </source>
</reference>
<feature type="compositionally biased region" description="Basic and acidic residues" evidence="1">
    <location>
        <begin position="111"/>
        <end position="121"/>
    </location>
</feature>
<organism evidence="3">
    <name type="scientific">Sesamum calycinum</name>
    <dbReference type="NCBI Taxonomy" id="2727403"/>
    <lineage>
        <taxon>Eukaryota</taxon>
        <taxon>Viridiplantae</taxon>
        <taxon>Streptophyta</taxon>
        <taxon>Embryophyta</taxon>
        <taxon>Tracheophyta</taxon>
        <taxon>Spermatophyta</taxon>
        <taxon>Magnoliopsida</taxon>
        <taxon>eudicotyledons</taxon>
        <taxon>Gunneridae</taxon>
        <taxon>Pentapetalae</taxon>
        <taxon>asterids</taxon>
        <taxon>lamiids</taxon>
        <taxon>Lamiales</taxon>
        <taxon>Pedaliaceae</taxon>
        <taxon>Sesamum</taxon>
    </lineage>
</organism>
<comment type="caution">
    <text evidence="3">The sequence shown here is derived from an EMBL/GenBank/DDBJ whole genome shotgun (WGS) entry which is preliminary data.</text>
</comment>
<dbReference type="Pfam" id="PF07727">
    <property type="entry name" value="RVT_2"/>
    <property type="match status" value="1"/>
</dbReference>